<gene>
    <name evidence="1" type="ORF">GCM10010995_13850</name>
</gene>
<reference evidence="1" key="1">
    <citation type="journal article" date="2014" name="Int. J. Syst. Evol. Microbiol.">
        <title>Complete genome sequence of Corynebacterium casei LMG S-19264T (=DSM 44701T), isolated from a smear-ripened cheese.</title>
        <authorList>
            <consortium name="US DOE Joint Genome Institute (JGI-PGF)"/>
            <person name="Walter F."/>
            <person name="Albersmeier A."/>
            <person name="Kalinowski J."/>
            <person name="Ruckert C."/>
        </authorList>
    </citation>
    <scope>NUCLEOTIDE SEQUENCE</scope>
    <source>
        <strain evidence="1">CGMCC 1.15758</strain>
    </source>
</reference>
<sequence>MDKLIYLPKQHKLKAETLSQLRAYASHHGLKLEIHIPIIIPHTLLLTTGDDISLFGEFHTHKWQKALTKFDIKDIQVDFHLVYVYQEFLYLLIAKQQIKFVFSDHKLLITHWIGKNKHKHLSRKDIIQDHKGHACTTVMG</sequence>
<dbReference type="AlphaFoldDB" id="A0A8J2Z4E5"/>
<protein>
    <submittedName>
        <fullName evidence="1">Uncharacterized protein</fullName>
    </submittedName>
</protein>
<name>A0A8J2Z4E5_9GAMM</name>
<accession>A0A8J2Z4E5</accession>
<comment type="caution">
    <text evidence="1">The sequence shown here is derived from an EMBL/GenBank/DDBJ whole genome shotgun (WGS) entry which is preliminary data.</text>
</comment>
<evidence type="ECO:0000313" key="1">
    <source>
        <dbReference type="EMBL" id="GGF97870.1"/>
    </source>
</evidence>
<keyword evidence="2" id="KW-1185">Reference proteome</keyword>
<reference evidence="1" key="2">
    <citation type="submission" date="2020-09" db="EMBL/GenBank/DDBJ databases">
        <authorList>
            <person name="Sun Q."/>
            <person name="Zhou Y."/>
        </authorList>
    </citation>
    <scope>NUCLEOTIDE SEQUENCE</scope>
    <source>
        <strain evidence="1">CGMCC 1.15758</strain>
    </source>
</reference>
<proteinExistence type="predicted"/>
<dbReference type="RefSeq" id="WP_117002834.1">
    <property type="nucleotide sequence ID" value="NZ_BMJS01000013.1"/>
</dbReference>
<evidence type="ECO:0000313" key="2">
    <source>
        <dbReference type="Proteomes" id="UP000636949"/>
    </source>
</evidence>
<dbReference type="EMBL" id="BMJS01000013">
    <property type="protein sequence ID" value="GGF97870.1"/>
    <property type="molecule type" value="Genomic_DNA"/>
</dbReference>
<organism evidence="1 2">
    <name type="scientific">Cysteiniphilum litorale</name>
    <dbReference type="NCBI Taxonomy" id="2056700"/>
    <lineage>
        <taxon>Bacteria</taxon>
        <taxon>Pseudomonadati</taxon>
        <taxon>Pseudomonadota</taxon>
        <taxon>Gammaproteobacteria</taxon>
        <taxon>Thiotrichales</taxon>
        <taxon>Fastidiosibacteraceae</taxon>
        <taxon>Cysteiniphilum</taxon>
    </lineage>
</organism>
<dbReference type="Proteomes" id="UP000636949">
    <property type="component" value="Unassembled WGS sequence"/>
</dbReference>